<sequence>MTTHGIHGNLLEVTGLSLSYSHDDDAYHRRITSYDSGELMYGISRELKPSTPAKVSAIKVRRYQVMKKIKVSSIQVRKTSTLGNSNSIVGRLNHLQSCKLNYPESANKYYTGFHRHQRQRTKVLANDASENLHGSAVVLPQINGKSFGATLNIIYRFSKVYMLQGTV</sequence>
<proteinExistence type="predicted"/>
<dbReference type="Proteomes" id="UP001055811">
    <property type="component" value="Linkage Group LG03"/>
</dbReference>
<reference evidence="2" key="1">
    <citation type="journal article" date="2022" name="Mol. Ecol. Resour.">
        <title>The genomes of chicory, endive, great burdock and yacon provide insights into Asteraceae palaeo-polyploidization history and plant inulin production.</title>
        <authorList>
            <person name="Fan W."/>
            <person name="Wang S."/>
            <person name="Wang H."/>
            <person name="Wang A."/>
            <person name="Jiang F."/>
            <person name="Liu H."/>
            <person name="Zhao H."/>
            <person name="Xu D."/>
            <person name="Zhang Y."/>
        </authorList>
    </citation>
    <scope>NUCLEOTIDE SEQUENCE [LARGE SCALE GENOMIC DNA]</scope>
    <source>
        <strain evidence="2">cv. Punajuju</strain>
    </source>
</reference>
<evidence type="ECO:0000313" key="1">
    <source>
        <dbReference type="EMBL" id="KAI3768456.1"/>
    </source>
</evidence>
<dbReference type="EMBL" id="CM042011">
    <property type="protein sequence ID" value="KAI3768456.1"/>
    <property type="molecule type" value="Genomic_DNA"/>
</dbReference>
<organism evidence="1 2">
    <name type="scientific">Cichorium intybus</name>
    <name type="common">Chicory</name>
    <dbReference type="NCBI Taxonomy" id="13427"/>
    <lineage>
        <taxon>Eukaryota</taxon>
        <taxon>Viridiplantae</taxon>
        <taxon>Streptophyta</taxon>
        <taxon>Embryophyta</taxon>
        <taxon>Tracheophyta</taxon>
        <taxon>Spermatophyta</taxon>
        <taxon>Magnoliopsida</taxon>
        <taxon>eudicotyledons</taxon>
        <taxon>Gunneridae</taxon>
        <taxon>Pentapetalae</taxon>
        <taxon>asterids</taxon>
        <taxon>campanulids</taxon>
        <taxon>Asterales</taxon>
        <taxon>Asteraceae</taxon>
        <taxon>Cichorioideae</taxon>
        <taxon>Cichorieae</taxon>
        <taxon>Cichoriinae</taxon>
        <taxon>Cichorium</taxon>
    </lineage>
</organism>
<comment type="caution">
    <text evidence="1">The sequence shown here is derived from an EMBL/GenBank/DDBJ whole genome shotgun (WGS) entry which is preliminary data.</text>
</comment>
<evidence type="ECO:0000313" key="2">
    <source>
        <dbReference type="Proteomes" id="UP001055811"/>
    </source>
</evidence>
<reference evidence="1 2" key="2">
    <citation type="journal article" date="2022" name="Mol. Ecol. Resour.">
        <title>The genomes of chicory, endive, great burdock and yacon provide insights into Asteraceae paleo-polyploidization history and plant inulin production.</title>
        <authorList>
            <person name="Fan W."/>
            <person name="Wang S."/>
            <person name="Wang H."/>
            <person name="Wang A."/>
            <person name="Jiang F."/>
            <person name="Liu H."/>
            <person name="Zhao H."/>
            <person name="Xu D."/>
            <person name="Zhang Y."/>
        </authorList>
    </citation>
    <scope>NUCLEOTIDE SEQUENCE [LARGE SCALE GENOMIC DNA]</scope>
    <source>
        <strain evidence="2">cv. Punajuju</strain>
        <tissue evidence="1">Leaves</tissue>
    </source>
</reference>
<accession>A0ACB9FBT8</accession>
<protein>
    <submittedName>
        <fullName evidence="1">Uncharacterized protein</fullName>
    </submittedName>
</protein>
<gene>
    <name evidence="1" type="ORF">L2E82_19143</name>
</gene>
<keyword evidence="2" id="KW-1185">Reference proteome</keyword>
<name>A0ACB9FBT8_CICIN</name>